<reference evidence="2 3" key="1">
    <citation type="submission" date="2016-11" db="EMBL/GenBank/DDBJ databases">
        <authorList>
            <person name="Jaros S."/>
            <person name="Januszkiewicz K."/>
            <person name="Wedrychowicz H."/>
        </authorList>
    </citation>
    <scope>NUCLEOTIDE SEQUENCE [LARGE SCALE GENOMIC DNA]</scope>
    <source>
        <strain evidence="2 3">CGMCC 4.5723</strain>
    </source>
</reference>
<organism evidence="2 3">
    <name type="scientific">Nocardiopsis flavescens</name>
    <dbReference type="NCBI Taxonomy" id="758803"/>
    <lineage>
        <taxon>Bacteria</taxon>
        <taxon>Bacillati</taxon>
        <taxon>Actinomycetota</taxon>
        <taxon>Actinomycetes</taxon>
        <taxon>Streptosporangiales</taxon>
        <taxon>Nocardiopsidaceae</taxon>
        <taxon>Nocardiopsis</taxon>
    </lineage>
</organism>
<feature type="region of interest" description="Disordered" evidence="1">
    <location>
        <begin position="69"/>
        <end position="88"/>
    </location>
</feature>
<feature type="compositionally biased region" description="Low complexity" evidence="1">
    <location>
        <begin position="26"/>
        <end position="44"/>
    </location>
</feature>
<proteinExistence type="predicted"/>
<evidence type="ECO:0000313" key="3">
    <source>
        <dbReference type="Proteomes" id="UP000184452"/>
    </source>
</evidence>
<sequence>MAPASVASARSVPAINSASELNAAVASSTRAAAAATPAADGAGDQPSASATAHSTAIWIACTPSTASVLAASSPNRDSGVAPSRLSTP</sequence>
<gene>
    <name evidence="2" type="ORF">SAMN05421803_11449</name>
</gene>
<dbReference type="STRING" id="758803.SAMN05421803_11449"/>
<accession>A0A1M6Q0A1</accession>
<dbReference type="EMBL" id="FQZK01000014">
    <property type="protein sequence ID" value="SHK13591.1"/>
    <property type="molecule type" value="Genomic_DNA"/>
</dbReference>
<protein>
    <submittedName>
        <fullName evidence="2">Uncharacterized protein</fullName>
    </submittedName>
</protein>
<feature type="region of interest" description="Disordered" evidence="1">
    <location>
        <begin position="26"/>
        <end position="49"/>
    </location>
</feature>
<name>A0A1M6Q0A1_9ACTN</name>
<evidence type="ECO:0000256" key="1">
    <source>
        <dbReference type="SAM" id="MobiDB-lite"/>
    </source>
</evidence>
<dbReference type="Proteomes" id="UP000184452">
    <property type="component" value="Unassembled WGS sequence"/>
</dbReference>
<evidence type="ECO:0000313" key="2">
    <source>
        <dbReference type="EMBL" id="SHK13591.1"/>
    </source>
</evidence>
<keyword evidence="3" id="KW-1185">Reference proteome</keyword>
<dbReference type="AlphaFoldDB" id="A0A1M6Q0A1"/>